<protein>
    <submittedName>
        <fullName evidence="2">Rhodanese-like domain-containing protein</fullName>
    </submittedName>
</protein>
<organism evidence="2 4">
    <name type="scientific">Candidatus Chlorohelix allophototropha</name>
    <dbReference type="NCBI Taxonomy" id="3003348"/>
    <lineage>
        <taxon>Bacteria</taxon>
        <taxon>Bacillati</taxon>
        <taxon>Chloroflexota</taxon>
        <taxon>Chloroflexia</taxon>
        <taxon>Candidatus Chloroheliales</taxon>
        <taxon>Candidatus Chloroheliaceae</taxon>
        <taxon>Candidatus Chlorohelix</taxon>
    </lineage>
</organism>
<evidence type="ECO:0000259" key="1">
    <source>
        <dbReference type="PROSITE" id="PS50206"/>
    </source>
</evidence>
<feature type="domain" description="Rhodanese" evidence="1">
    <location>
        <begin position="22"/>
        <end position="111"/>
    </location>
</feature>
<dbReference type="EMBL" id="CP128400">
    <property type="protein sequence ID" value="WJW68939.1"/>
    <property type="molecule type" value="Genomic_DNA"/>
</dbReference>
<dbReference type="Proteomes" id="UP001431572">
    <property type="component" value="Chromosome 2"/>
</dbReference>
<dbReference type="Proteomes" id="UP000521676">
    <property type="component" value="Unassembled WGS sequence"/>
</dbReference>
<evidence type="ECO:0000313" key="2">
    <source>
        <dbReference type="EMBL" id="NWJ49010.1"/>
    </source>
</evidence>
<gene>
    <name evidence="2" type="ORF">HXX08_24375</name>
    <name evidence="3" type="ORF">OZ401_004561</name>
</gene>
<dbReference type="RefSeq" id="WP_341470843.1">
    <property type="nucleotide sequence ID" value="NZ_CP128400.1"/>
</dbReference>
<evidence type="ECO:0000313" key="5">
    <source>
        <dbReference type="Proteomes" id="UP001431572"/>
    </source>
</evidence>
<dbReference type="SMART" id="SM00450">
    <property type="entry name" value="RHOD"/>
    <property type="match status" value="1"/>
</dbReference>
<sequence>MFGTKKLTFEAITPQQGAQRIREGNPLVIDVRESNEYAMGHIAGSKLIPLGQLSSKLDGLGAKDQEIIVVCQSGARSNYAANILSAAGFNKVADLKGGMSNWTWTGLPVQR</sequence>
<reference evidence="2 4" key="1">
    <citation type="submission" date="2020-06" db="EMBL/GenBank/DDBJ databases">
        <title>Anoxygenic phototrophic Chloroflexota member uses a Type I reaction center.</title>
        <authorList>
            <person name="Tsuji J.M."/>
            <person name="Shaw N.A."/>
            <person name="Nagashima S."/>
            <person name="Venkiteswaran J."/>
            <person name="Schiff S.L."/>
            <person name="Hanada S."/>
            <person name="Tank M."/>
            <person name="Neufeld J.D."/>
        </authorList>
    </citation>
    <scope>NUCLEOTIDE SEQUENCE [LARGE SCALE GENOMIC DNA]</scope>
    <source>
        <strain evidence="2">L227-S17</strain>
    </source>
</reference>
<dbReference type="PANTHER" id="PTHR43031">
    <property type="entry name" value="FAD-DEPENDENT OXIDOREDUCTASE"/>
    <property type="match status" value="1"/>
</dbReference>
<dbReference type="InterPro" id="IPR001763">
    <property type="entry name" value="Rhodanese-like_dom"/>
</dbReference>
<evidence type="ECO:0000313" key="3">
    <source>
        <dbReference type="EMBL" id="WJW68939.1"/>
    </source>
</evidence>
<dbReference type="SUPFAM" id="SSF52821">
    <property type="entry name" value="Rhodanese/Cell cycle control phosphatase"/>
    <property type="match status" value="1"/>
</dbReference>
<name>A0A8T7MA37_9CHLR</name>
<dbReference type="EMBL" id="JACATZ010000003">
    <property type="protein sequence ID" value="NWJ49010.1"/>
    <property type="molecule type" value="Genomic_DNA"/>
</dbReference>
<reference evidence="3" key="2">
    <citation type="journal article" date="2024" name="Nature">
        <title>Anoxygenic phototroph of the Chloroflexota uses a type I reaction centre.</title>
        <authorList>
            <person name="Tsuji J.M."/>
            <person name="Shaw N.A."/>
            <person name="Nagashima S."/>
            <person name="Venkiteswaran J.J."/>
            <person name="Schiff S.L."/>
            <person name="Watanabe T."/>
            <person name="Fukui M."/>
            <person name="Hanada S."/>
            <person name="Tank M."/>
            <person name="Neufeld J.D."/>
        </authorList>
    </citation>
    <scope>NUCLEOTIDE SEQUENCE</scope>
    <source>
        <strain evidence="3">L227-S17</strain>
    </source>
</reference>
<dbReference type="Gene3D" id="3.40.250.10">
    <property type="entry name" value="Rhodanese-like domain"/>
    <property type="match status" value="1"/>
</dbReference>
<dbReference type="CDD" id="cd00158">
    <property type="entry name" value="RHOD"/>
    <property type="match status" value="1"/>
</dbReference>
<dbReference type="PROSITE" id="PS50206">
    <property type="entry name" value="RHODANESE_3"/>
    <property type="match status" value="1"/>
</dbReference>
<evidence type="ECO:0000313" key="4">
    <source>
        <dbReference type="Proteomes" id="UP000521676"/>
    </source>
</evidence>
<dbReference type="PANTHER" id="PTHR43031:SF18">
    <property type="entry name" value="RHODANESE-RELATED SULFURTRANSFERASES"/>
    <property type="match status" value="1"/>
</dbReference>
<dbReference type="AlphaFoldDB" id="A0A8T7MA37"/>
<keyword evidence="5" id="KW-1185">Reference proteome</keyword>
<proteinExistence type="predicted"/>
<dbReference type="InterPro" id="IPR050229">
    <property type="entry name" value="GlpE_sulfurtransferase"/>
</dbReference>
<accession>A0A8T7MA37</accession>
<dbReference type="InterPro" id="IPR036873">
    <property type="entry name" value="Rhodanese-like_dom_sf"/>
</dbReference>
<dbReference type="Pfam" id="PF00581">
    <property type="entry name" value="Rhodanese"/>
    <property type="match status" value="1"/>
</dbReference>